<protein>
    <recommendedName>
        <fullName evidence="4">DUF5343 domain-containing protein</fullName>
    </recommendedName>
</protein>
<accession>G7QDG9</accession>
<dbReference type="Pfam" id="PF17278">
    <property type="entry name" value="DUF5343"/>
    <property type="match status" value="1"/>
</dbReference>
<feature type="region of interest" description="Disordered" evidence="1">
    <location>
        <begin position="382"/>
        <end position="420"/>
    </location>
</feature>
<evidence type="ECO:0008006" key="4">
    <source>
        <dbReference type="Google" id="ProtNLM"/>
    </source>
</evidence>
<feature type="region of interest" description="Disordered" evidence="1">
    <location>
        <begin position="331"/>
        <end position="364"/>
    </location>
</feature>
<organism evidence="2 3">
    <name type="scientific">Solidesulfovibrio carbinoliphilus subsp. oakridgensis</name>
    <dbReference type="NCBI Taxonomy" id="694327"/>
    <lineage>
        <taxon>Bacteria</taxon>
        <taxon>Pseudomonadati</taxon>
        <taxon>Thermodesulfobacteriota</taxon>
        <taxon>Desulfovibrionia</taxon>
        <taxon>Desulfovibrionales</taxon>
        <taxon>Desulfovibrionaceae</taxon>
        <taxon>Solidesulfovibrio</taxon>
    </lineage>
</organism>
<dbReference type="RefSeq" id="WP_009179914.1">
    <property type="nucleotide sequence ID" value="NZ_CM001368.1"/>
</dbReference>
<feature type="compositionally biased region" description="Low complexity" evidence="1">
    <location>
        <begin position="386"/>
        <end position="406"/>
    </location>
</feature>
<dbReference type="eggNOG" id="ENOG5032SQF">
    <property type="taxonomic scope" value="Bacteria"/>
</dbReference>
<feature type="region of interest" description="Disordered" evidence="1">
    <location>
        <begin position="145"/>
        <end position="174"/>
    </location>
</feature>
<dbReference type="HOGENOM" id="CLU_693945_0_0_7"/>
<evidence type="ECO:0000256" key="1">
    <source>
        <dbReference type="SAM" id="MobiDB-lite"/>
    </source>
</evidence>
<evidence type="ECO:0000313" key="3">
    <source>
        <dbReference type="Proteomes" id="UP000004662"/>
    </source>
</evidence>
<feature type="region of interest" description="Disordered" evidence="1">
    <location>
        <begin position="189"/>
        <end position="229"/>
    </location>
</feature>
<dbReference type="InterPro" id="IPR035235">
    <property type="entry name" value="DUF5343"/>
</dbReference>
<dbReference type="EMBL" id="CM001368">
    <property type="protein sequence ID" value="EHJ46475.1"/>
    <property type="molecule type" value="Genomic_DNA"/>
</dbReference>
<feature type="compositionally biased region" description="Low complexity" evidence="1">
    <location>
        <begin position="344"/>
        <end position="353"/>
    </location>
</feature>
<feature type="compositionally biased region" description="Low complexity" evidence="1">
    <location>
        <begin position="220"/>
        <end position="229"/>
    </location>
</feature>
<reference evidence="3" key="1">
    <citation type="journal article" date="2015" name="Genome Announc.">
        <title>High-Quality Draft Genome Sequence of Desulfovibrio carbinoliphilus FW-101-2B, an Organic Acid-Oxidizing Sulfate-Reducing Bacterium Isolated from Uranium(VI)-Contaminated Groundwater.</title>
        <authorList>
            <person name="Ramsay B.D."/>
            <person name="Hwang C."/>
            <person name="Woo H.L."/>
            <person name="Carroll S.L."/>
            <person name="Lucas S."/>
            <person name="Han J."/>
            <person name="Lapidus A.L."/>
            <person name="Cheng J.F."/>
            <person name="Goodwin L.A."/>
            <person name="Pitluck S."/>
            <person name="Peters L."/>
            <person name="Chertkov O."/>
            <person name="Held B."/>
            <person name="Detter J.C."/>
            <person name="Han C.S."/>
            <person name="Tapia R."/>
            <person name="Land M.L."/>
            <person name="Hauser L.J."/>
            <person name="Kyrpides N.C."/>
            <person name="Ivanova N.N."/>
            <person name="Mikhailova N."/>
            <person name="Pagani I."/>
            <person name="Woyke T."/>
            <person name="Arkin A.P."/>
            <person name="Dehal P."/>
            <person name="Chivian D."/>
            <person name="Criddle C.S."/>
            <person name="Wu W."/>
            <person name="Chakraborty R."/>
            <person name="Hazen T.C."/>
            <person name="Fields M.W."/>
        </authorList>
    </citation>
    <scope>NUCLEOTIDE SEQUENCE [LARGE SCALE GENOMIC DNA]</scope>
    <source>
        <strain evidence="3">FW-101-2B</strain>
    </source>
</reference>
<proteinExistence type="predicted"/>
<sequence length="454" mass="46946">MSLPSAYSLKTSALPRYFQAMAQASIPEKFDAAFLAQLGFRFAIDRPFVDILRELGFLTSDGTPTGRYHAFHAGEKKQTLAQCIADAYQDLFSLCADAYASSADEIFEKLKALYADNKNDIMIAGIAKTFLALCQYAGLGREAGTEDEPAAALPPEPASPAGHALPPVADAPQSGPAAVFTIEVQGTRQPPDQTAFSEPAPPPAGPPAALARPLGPPEAPEAAGGPGLAAAEPEESFVLDLDDALEEQALREELAFLDDAAQASSPGQGLTRVLSAPVPAAVATPRLDVVATAMAAAASPADAWPQRKKTEKALLLAAVAPASAAPEGLVPDLAEAGPAPATELPAGPAARLLPPLPADDTPENTLAGETLLALLRDVRARATPEPDAGTPGDAAAATGPDAGDPGQARRNAGPEAGQDVPEDLLLRRIMLVLPESRDPDVYDAIFTSLKNNFL</sequence>
<evidence type="ECO:0000313" key="2">
    <source>
        <dbReference type="EMBL" id="EHJ46475.1"/>
    </source>
</evidence>
<gene>
    <name evidence="2" type="ORF">DFW101_0458</name>
</gene>
<dbReference type="AlphaFoldDB" id="G7QDG9"/>
<keyword evidence="3" id="KW-1185">Reference proteome</keyword>
<name>G7QDG9_9BACT</name>
<dbReference type="Proteomes" id="UP000004662">
    <property type="component" value="Chromosome"/>
</dbReference>